<dbReference type="HOGENOM" id="CLU_075027_0_0_3"/>
<dbReference type="STRING" id="65393.PCC7424_2370"/>
<dbReference type="Proteomes" id="UP000002384">
    <property type="component" value="Chromosome"/>
</dbReference>
<dbReference type="OrthoDB" id="483433at2"/>
<dbReference type="RefSeq" id="WP_015954395.1">
    <property type="nucleotide sequence ID" value="NC_011729.1"/>
</dbReference>
<protein>
    <submittedName>
        <fullName evidence="1">Uncharacterized protein</fullName>
    </submittedName>
</protein>
<evidence type="ECO:0000313" key="1">
    <source>
        <dbReference type="EMBL" id="ACK70791.1"/>
    </source>
</evidence>
<proteinExistence type="predicted"/>
<gene>
    <name evidence="1" type="ordered locus">PCC7424_2370</name>
</gene>
<accession>B7KIV5</accession>
<evidence type="ECO:0000313" key="2">
    <source>
        <dbReference type="Proteomes" id="UP000002384"/>
    </source>
</evidence>
<reference evidence="2" key="1">
    <citation type="journal article" date="2011" name="MBio">
        <title>Novel metabolic attributes of the genus Cyanothece, comprising a group of unicellular nitrogen-fixing Cyanobacteria.</title>
        <authorList>
            <person name="Bandyopadhyay A."/>
            <person name="Elvitigala T."/>
            <person name="Welsh E."/>
            <person name="Stockel J."/>
            <person name="Liberton M."/>
            <person name="Min H."/>
            <person name="Sherman L.A."/>
            <person name="Pakrasi H.B."/>
        </authorList>
    </citation>
    <scope>NUCLEOTIDE SEQUENCE [LARGE SCALE GENOMIC DNA]</scope>
    <source>
        <strain evidence="2">PCC 7424</strain>
    </source>
</reference>
<dbReference type="KEGG" id="cyc:PCC7424_2370"/>
<dbReference type="eggNOG" id="ENOG5030FJI">
    <property type="taxonomic scope" value="Bacteria"/>
</dbReference>
<dbReference type="EMBL" id="CP001291">
    <property type="protein sequence ID" value="ACK70791.1"/>
    <property type="molecule type" value="Genomic_DNA"/>
</dbReference>
<organism evidence="1 2">
    <name type="scientific">Gloeothece citriformis (strain PCC 7424)</name>
    <name type="common">Cyanothece sp. (strain PCC 7424)</name>
    <dbReference type="NCBI Taxonomy" id="65393"/>
    <lineage>
        <taxon>Bacteria</taxon>
        <taxon>Bacillati</taxon>
        <taxon>Cyanobacteriota</taxon>
        <taxon>Cyanophyceae</taxon>
        <taxon>Oscillatoriophycideae</taxon>
        <taxon>Chroococcales</taxon>
        <taxon>Aphanothecaceae</taxon>
        <taxon>Gloeothece</taxon>
        <taxon>Gloeothece citriformis</taxon>
    </lineage>
</organism>
<dbReference type="AlphaFoldDB" id="B7KIV5"/>
<name>B7KIV5_GLOC7</name>
<keyword evidence="2" id="KW-1185">Reference proteome</keyword>
<sequence>MDLEMVLNELSLRSPAYDIPTARQWMSELIQTLREATKSGVQRVLRTSDEINLLILAPDYSIVRWRNDPEVDLEERRFFKTLTQKYPVWTDVAENIKDSFDLSDVFHEDERAKGLGFAFLIDGLAVSFQSESKWNSHHLELKIQRLDEEGELIDEIEEIKHASRVNHLFEHTEWIKQRIETNIKNGLDIWNRREELFPNLSFCECVEEQLQSLNDKHPMLQLVKSRLLKLENYCKNWSDGTFESNSLGKTSQESQITLQNPKYQNERTFLCPDGQDRLFSWHMKLSRWRIYFFPQSPRQKIIIGYIGLHLRTVKYYN</sequence>